<protein>
    <recommendedName>
        <fullName evidence="4">Lipoprotein</fullName>
    </recommendedName>
</protein>
<organism evidence="2 3">
    <name type="scientific">Colwellia maritima</name>
    <dbReference type="NCBI Taxonomy" id="2912588"/>
    <lineage>
        <taxon>Bacteria</taxon>
        <taxon>Pseudomonadati</taxon>
        <taxon>Pseudomonadota</taxon>
        <taxon>Gammaproteobacteria</taxon>
        <taxon>Alteromonadales</taxon>
        <taxon>Colwelliaceae</taxon>
        <taxon>Colwellia</taxon>
    </lineage>
</organism>
<evidence type="ECO:0000313" key="3">
    <source>
        <dbReference type="Proteomes" id="UP001139646"/>
    </source>
</evidence>
<proteinExistence type="predicted"/>
<dbReference type="Proteomes" id="UP001139646">
    <property type="component" value="Unassembled WGS sequence"/>
</dbReference>
<name>A0ABS9WXB2_9GAMM</name>
<feature type="chain" id="PRO_5045838137" description="Lipoprotein" evidence="1">
    <location>
        <begin position="19"/>
        <end position="101"/>
    </location>
</feature>
<keyword evidence="1" id="KW-0732">Signal</keyword>
<evidence type="ECO:0000256" key="1">
    <source>
        <dbReference type="SAM" id="SignalP"/>
    </source>
</evidence>
<gene>
    <name evidence="2" type="ORF">L3081_03380</name>
</gene>
<comment type="caution">
    <text evidence="2">The sequence shown here is derived from an EMBL/GenBank/DDBJ whole genome shotgun (WGS) entry which is preliminary data.</text>
</comment>
<dbReference type="RefSeq" id="WP_242283478.1">
    <property type="nucleotide sequence ID" value="NZ_JAKKSL010000001.1"/>
</dbReference>
<dbReference type="PROSITE" id="PS51257">
    <property type="entry name" value="PROKAR_LIPOPROTEIN"/>
    <property type="match status" value="1"/>
</dbReference>
<reference evidence="2" key="1">
    <citation type="submission" date="2022-01" db="EMBL/GenBank/DDBJ databases">
        <title>Colwellia maritima, isolated from seawater.</title>
        <authorList>
            <person name="Kristyanto S."/>
            <person name="Jung J."/>
            <person name="Jeon C.O."/>
        </authorList>
    </citation>
    <scope>NUCLEOTIDE SEQUENCE</scope>
    <source>
        <strain evidence="2">MSW7</strain>
    </source>
</reference>
<evidence type="ECO:0008006" key="4">
    <source>
        <dbReference type="Google" id="ProtNLM"/>
    </source>
</evidence>
<dbReference type="EMBL" id="JAKKSL010000001">
    <property type="protein sequence ID" value="MCI2282620.1"/>
    <property type="molecule type" value="Genomic_DNA"/>
</dbReference>
<evidence type="ECO:0000313" key="2">
    <source>
        <dbReference type="EMBL" id="MCI2282620.1"/>
    </source>
</evidence>
<feature type="signal peptide" evidence="1">
    <location>
        <begin position="1"/>
        <end position="18"/>
    </location>
</feature>
<keyword evidence="3" id="KW-1185">Reference proteome</keyword>
<accession>A0ABS9WXB2</accession>
<sequence>MKILKFSLALLLASTLLACGYTEGVRSSEQSSFVYFTGNAQGVSATVGGGEPFVVNKLGERNVYKVASGKQRVVVRKAGVIVVDRIVLLGDGQSKEFNISQ</sequence>